<keyword evidence="1 2" id="KW-0597">Phosphoprotein</keyword>
<keyword evidence="6" id="KW-1185">Reference proteome</keyword>
<reference evidence="5" key="1">
    <citation type="submission" date="2022-09" db="EMBL/GenBank/DDBJ databases">
        <title>Tahibacter sp. nov., isolated from a fresh water.</title>
        <authorList>
            <person name="Baek J.H."/>
            <person name="Lee J.K."/>
            <person name="Kim J.M."/>
            <person name="Jeon C.O."/>
        </authorList>
    </citation>
    <scope>NUCLEOTIDE SEQUENCE</scope>
    <source>
        <strain evidence="5">W38</strain>
    </source>
</reference>
<evidence type="ECO:0000259" key="4">
    <source>
        <dbReference type="PROSITE" id="PS50110"/>
    </source>
</evidence>
<feature type="modified residue" description="4-aspartylphosphate" evidence="2">
    <location>
        <position position="190"/>
    </location>
</feature>
<evidence type="ECO:0000256" key="2">
    <source>
        <dbReference type="PROSITE-ProRule" id="PRU00169"/>
    </source>
</evidence>
<dbReference type="PROSITE" id="PS50110">
    <property type="entry name" value="RESPONSE_REGULATORY"/>
    <property type="match status" value="1"/>
</dbReference>
<gene>
    <name evidence="5" type="ORF">N4264_05700</name>
</gene>
<dbReference type="CDD" id="cd17574">
    <property type="entry name" value="REC_OmpR"/>
    <property type="match status" value="1"/>
</dbReference>
<evidence type="ECO:0000313" key="6">
    <source>
        <dbReference type="Proteomes" id="UP001064632"/>
    </source>
</evidence>
<dbReference type="RefSeq" id="WP_261696103.1">
    <property type="nucleotide sequence ID" value="NZ_CP104694.1"/>
</dbReference>
<dbReference type="Gene3D" id="3.40.50.2300">
    <property type="match status" value="1"/>
</dbReference>
<evidence type="ECO:0000256" key="1">
    <source>
        <dbReference type="ARBA" id="ARBA00022553"/>
    </source>
</evidence>
<dbReference type="SUPFAM" id="SSF52172">
    <property type="entry name" value="CheY-like"/>
    <property type="match status" value="1"/>
</dbReference>
<name>A0ABY6BL79_9GAMM</name>
<protein>
    <submittedName>
        <fullName evidence="5">Response regulator</fullName>
    </submittedName>
</protein>
<dbReference type="Pfam" id="PF00072">
    <property type="entry name" value="Response_reg"/>
    <property type="match status" value="1"/>
</dbReference>
<dbReference type="SMART" id="SM00448">
    <property type="entry name" value="REC"/>
    <property type="match status" value="1"/>
</dbReference>
<dbReference type="Proteomes" id="UP001064632">
    <property type="component" value="Chromosome"/>
</dbReference>
<dbReference type="InterPro" id="IPR050595">
    <property type="entry name" value="Bact_response_regulator"/>
</dbReference>
<accession>A0ABY6BL79</accession>
<evidence type="ECO:0000313" key="5">
    <source>
        <dbReference type="EMBL" id="UXI69145.1"/>
    </source>
</evidence>
<dbReference type="PANTHER" id="PTHR44591">
    <property type="entry name" value="STRESS RESPONSE REGULATOR PROTEIN 1"/>
    <property type="match status" value="1"/>
</dbReference>
<dbReference type="InterPro" id="IPR011006">
    <property type="entry name" value="CheY-like_superfamily"/>
</dbReference>
<feature type="compositionally biased region" description="Low complexity" evidence="3">
    <location>
        <begin position="104"/>
        <end position="120"/>
    </location>
</feature>
<organism evidence="5 6">
    <name type="scientific">Tahibacter amnicola</name>
    <dbReference type="NCBI Taxonomy" id="2976241"/>
    <lineage>
        <taxon>Bacteria</taxon>
        <taxon>Pseudomonadati</taxon>
        <taxon>Pseudomonadota</taxon>
        <taxon>Gammaproteobacteria</taxon>
        <taxon>Lysobacterales</taxon>
        <taxon>Rhodanobacteraceae</taxon>
        <taxon>Tahibacter</taxon>
    </lineage>
</organism>
<dbReference type="PANTHER" id="PTHR44591:SF3">
    <property type="entry name" value="RESPONSE REGULATORY DOMAIN-CONTAINING PROTEIN"/>
    <property type="match status" value="1"/>
</dbReference>
<feature type="region of interest" description="Disordered" evidence="3">
    <location>
        <begin position="104"/>
        <end position="129"/>
    </location>
</feature>
<dbReference type="EMBL" id="CP104694">
    <property type="protein sequence ID" value="UXI69145.1"/>
    <property type="molecule type" value="Genomic_DNA"/>
</dbReference>
<feature type="domain" description="Response regulatory" evidence="4">
    <location>
        <begin position="141"/>
        <end position="257"/>
    </location>
</feature>
<dbReference type="InterPro" id="IPR001789">
    <property type="entry name" value="Sig_transdc_resp-reg_receiver"/>
</dbReference>
<evidence type="ECO:0000256" key="3">
    <source>
        <dbReference type="SAM" id="MobiDB-lite"/>
    </source>
</evidence>
<proteinExistence type="predicted"/>
<sequence>MIQIILSHAPSTRFRYTAAVANLANNCDVALLDPQSPEGRTLCAQLQARNPRLVVVHLTDTPESTPGRYRIPRKSLWSQLVFTLDDVVHVEFLHMAQRALQSVAPTQSPAPAPAVAARAPEPGPFKPGAAPHPLSKLGPLRALILDDSVTVRNQLEAALSKVGIRADLASNADSAFLLLEKHQFDLMFLDVVMPGIDGYDVCRQLRRNPATKHLPIVMLTSRSSPFDRARGALAGCDLYLVKPIDLKTFYQAVNKVVMKLFKNDTVAAQARGYVIAA</sequence>